<dbReference type="SMART" id="SM00881">
    <property type="entry name" value="CoA_binding"/>
    <property type="match status" value="1"/>
</dbReference>
<evidence type="ECO:0000256" key="6">
    <source>
        <dbReference type="PIRSR" id="PIRSR001553-1"/>
    </source>
</evidence>
<dbReference type="NCBIfam" id="NF004230">
    <property type="entry name" value="PRK05678.1"/>
    <property type="match status" value="1"/>
</dbReference>
<accession>A0A1X6YIT6</accession>
<dbReference type="Gene3D" id="3.40.50.261">
    <property type="entry name" value="Succinyl-CoA synthetase domains"/>
    <property type="match status" value="1"/>
</dbReference>
<keyword evidence="3 5" id="KW-0547">Nucleotide-binding</keyword>
<name>A0A1X6YIT6_9RHOB</name>
<dbReference type="InterPro" id="IPR003781">
    <property type="entry name" value="CoA-bd"/>
</dbReference>
<dbReference type="Gene3D" id="3.40.50.720">
    <property type="entry name" value="NAD(P)-binding Rossmann-like Domain"/>
    <property type="match status" value="1"/>
</dbReference>
<dbReference type="UniPathway" id="UPA00223">
    <property type="reaction ID" value="UER00999"/>
</dbReference>
<organism evidence="10 11">
    <name type="scientific">Roseovarius halotolerans</name>
    <dbReference type="NCBI Taxonomy" id="505353"/>
    <lineage>
        <taxon>Bacteria</taxon>
        <taxon>Pseudomonadati</taxon>
        <taxon>Pseudomonadota</taxon>
        <taxon>Alphaproteobacteria</taxon>
        <taxon>Rhodobacterales</taxon>
        <taxon>Roseobacteraceae</taxon>
        <taxon>Roseovarius</taxon>
    </lineage>
</organism>
<feature type="domain" description="CoA-binding" evidence="9">
    <location>
        <begin position="4"/>
        <end position="100"/>
    </location>
</feature>
<dbReference type="FunFam" id="3.40.50.261:FF:000006">
    <property type="entry name" value="Succinate--CoA ligase [ADP-forming] subunit alpha"/>
    <property type="match status" value="1"/>
</dbReference>
<dbReference type="SUPFAM" id="SSF51735">
    <property type="entry name" value="NAD(P)-binding Rossmann-fold domains"/>
    <property type="match status" value="1"/>
</dbReference>
<dbReference type="NCBIfam" id="TIGR01019">
    <property type="entry name" value="sucCoAalpha"/>
    <property type="match status" value="1"/>
</dbReference>
<dbReference type="GO" id="GO:0004775">
    <property type="term" value="F:succinate-CoA ligase (ADP-forming) activity"/>
    <property type="evidence" value="ECO:0007669"/>
    <property type="project" value="UniProtKB-UniRule"/>
</dbReference>
<dbReference type="Pfam" id="PF02629">
    <property type="entry name" value="CoA_binding"/>
    <property type="match status" value="1"/>
</dbReference>
<comment type="catalytic activity">
    <reaction evidence="5 8">
        <text>succinate + ATP + CoA = succinyl-CoA + ADP + phosphate</text>
        <dbReference type="Rhea" id="RHEA:17661"/>
        <dbReference type="ChEBI" id="CHEBI:30031"/>
        <dbReference type="ChEBI" id="CHEBI:30616"/>
        <dbReference type="ChEBI" id="CHEBI:43474"/>
        <dbReference type="ChEBI" id="CHEBI:57287"/>
        <dbReference type="ChEBI" id="CHEBI:57292"/>
        <dbReference type="ChEBI" id="CHEBI:456216"/>
        <dbReference type="EC" id="6.2.1.5"/>
    </reaction>
</comment>
<dbReference type="EC" id="6.2.1.5" evidence="5"/>
<feature type="binding site" evidence="5">
    <location>
        <begin position="17"/>
        <end position="20"/>
    </location>
    <ligand>
        <name>CoA</name>
        <dbReference type="ChEBI" id="CHEBI:57287"/>
    </ligand>
</feature>
<evidence type="ECO:0000256" key="1">
    <source>
        <dbReference type="ARBA" id="ARBA00022532"/>
    </source>
</evidence>
<evidence type="ECO:0000256" key="7">
    <source>
        <dbReference type="RuleBase" id="RU000677"/>
    </source>
</evidence>
<evidence type="ECO:0000256" key="8">
    <source>
        <dbReference type="RuleBase" id="RU000699"/>
    </source>
</evidence>
<feature type="active site" description="Tele-phosphohistidine intermediate" evidence="5 6">
    <location>
        <position position="251"/>
    </location>
</feature>
<dbReference type="InterPro" id="IPR036291">
    <property type="entry name" value="NAD(P)-bd_dom_sf"/>
</dbReference>
<feature type="binding site" evidence="5">
    <location>
        <position position="163"/>
    </location>
    <ligand>
        <name>substrate</name>
        <note>ligand shared with subunit beta</note>
    </ligand>
</feature>
<dbReference type="PIRSF" id="PIRSF001553">
    <property type="entry name" value="SucCS_alpha"/>
    <property type="match status" value="1"/>
</dbReference>
<dbReference type="HAMAP" id="MF_01988">
    <property type="entry name" value="Succ_CoA_alpha"/>
    <property type="match status" value="1"/>
</dbReference>
<dbReference type="OrthoDB" id="9807196at2"/>
<evidence type="ECO:0000256" key="3">
    <source>
        <dbReference type="ARBA" id="ARBA00022741"/>
    </source>
</evidence>
<comment type="pathway">
    <text evidence="5 8">Carbohydrate metabolism; tricarboxylic acid cycle; succinate from succinyl-CoA (ligase route): step 1/1.</text>
</comment>
<dbReference type="PANTHER" id="PTHR11117">
    <property type="entry name" value="SUCCINYL-COA LIGASE SUBUNIT ALPHA"/>
    <property type="match status" value="1"/>
</dbReference>
<protein>
    <recommendedName>
        <fullName evidence="5">Succinate--CoA ligase [ADP-forming] subunit alpha</fullName>
        <ecNumber evidence="5">6.2.1.5</ecNumber>
    </recommendedName>
    <alternativeName>
        <fullName evidence="5">Succinyl-CoA synthetase subunit alpha</fullName>
        <shortName evidence="5">SCS-alpha</shortName>
    </alternativeName>
</protein>
<dbReference type="PRINTS" id="PR01798">
    <property type="entry name" value="SCOASYNTHASE"/>
</dbReference>
<evidence type="ECO:0000256" key="2">
    <source>
        <dbReference type="ARBA" id="ARBA00022598"/>
    </source>
</evidence>
<evidence type="ECO:0000256" key="5">
    <source>
        <dbReference type="HAMAP-Rule" id="MF_01988"/>
    </source>
</evidence>
<evidence type="ECO:0000256" key="4">
    <source>
        <dbReference type="ARBA" id="ARBA00060724"/>
    </source>
</evidence>
<dbReference type="InterPro" id="IPR005811">
    <property type="entry name" value="SUCC_ACL_C"/>
</dbReference>
<dbReference type="GO" id="GO:0004776">
    <property type="term" value="F:succinate-CoA ligase (GDP-forming) activity"/>
    <property type="evidence" value="ECO:0007669"/>
    <property type="project" value="TreeGrafter"/>
</dbReference>
<dbReference type="FunFam" id="3.40.50.720:FF:000277">
    <property type="entry name" value="Succinate--CoA ligase [ADP-forming] subunit alpha"/>
    <property type="match status" value="1"/>
</dbReference>
<proteinExistence type="inferred from homology"/>
<comment type="similarity">
    <text evidence="4 5 7">Belongs to the succinate/malate CoA ligase alpha subunit family.</text>
</comment>
<gene>
    <name evidence="10" type="primary">sucD_1</name>
    <name evidence="5" type="synonym">sucD</name>
    <name evidence="10" type="ORF">ROH8110_00881</name>
</gene>
<evidence type="ECO:0000259" key="9">
    <source>
        <dbReference type="SMART" id="SM00881"/>
    </source>
</evidence>
<dbReference type="InterPro" id="IPR017440">
    <property type="entry name" value="Cit_synth/succinyl-CoA_lig_AS"/>
</dbReference>
<sequence>MAILIDSDTRVLVTGLTGRIGSFHAQDMMDHGTNVVGGVTPGKGGTTHLGLPVFNTVKGAVAETGAELVVSFVPPPFAADSIMEAADAGIKTCVCIADGIPAADMIRVKRYMRRYKSDRRMRLIGPNCAGIITPGQAFAGLMPPHIYMPGRIGIVGRSGTLGYEAASQLKARGIGVSSSIGIGGDPINGSSFRDILELFEADPDTDAVVMVGEIGGPQEAEAAAYIQSTMTKPVAAYVAGLSAPKGRRMGHAGAIVSAFGESAQEKVEILKESGVTIVPTPSAFAQSVAQMLN</sequence>
<dbReference type="RefSeq" id="WP_121143623.1">
    <property type="nucleotide sequence ID" value="NZ_FWFU01000001.1"/>
</dbReference>
<evidence type="ECO:0000313" key="11">
    <source>
        <dbReference type="Proteomes" id="UP000193207"/>
    </source>
</evidence>
<reference evidence="10 11" key="1">
    <citation type="submission" date="2017-03" db="EMBL/GenBank/DDBJ databases">
        <authorList>
            <person name="Afonso C.L."/>
            <person name="Miller P.J."/>
            <person name="Scott M.A."/>
            <person name="Spackman E."/>
            <person name="Goraichik I."/>
            <person name="Dimitrov K.M."/>
            <person name="Suarez D.L."/>
            <person name="Swayne D.E."/>
        </authorList>
    </citation>
    <scope>NUCLEOTIDE SEQUENCE [LARGE SCALE GENOMIC DNA]</scope>
    <source>
        <strain evidence="10 11">CECT 8110</strain>
    </source>
</reference>
<dbReference type="SUPFAM" id="SSF52210">
    <property type="entry name" value="Succinyl-CoA synthetase domains"/>
    <property type="match status" value="1"/>
</dbReference>
<comment type="function">
    <text evidence="5 8">Succinyl-CoA synthetase functions in the citric acid cycle (TCA), coupling the hydrolysis of succinyl-CoA to the synthesis of either ATP or GTP and thus represents the only step of substrate-level phosphorylation in the TCA. The alpha subunit of the enzyme binds the substrates coenzyme A and phosphate, while succinate binding and nucleotide specificity is provided by the beta subunit.</text>
</comment>
<dbReference type="InterPro" id="IPR005810">
    <property type="entry name" value="CoA_lig_alpha"/>
</dbReference>
<keyword evidence="11" id="KW-1185">Reference proteome</keyword>
<dbReference type="EMBL" id="FWFU01000001">
    <property type="protein sequence ID" value="SLN22625.1"/>
    <property type="molecule type" value="Genomic_DNA"/>
</dbReference>
<dbReference type="AlphaFoldDB" id="A0A1X6YIT6"/>
<dbReference type="PROSITE" id="PS00399">
    <property type="entry name" value="SUCCINYL_COA_LIG_2"/>
    <property type="match status" value="1"/>
</dbReference>
<comment type="catalytic activity">
    <reaction evidence="5">
        <text>GTP + succinate + CoA = succinyl-CoA + GDP + phosphate</text>
        <dbReference type="Rhea" id="RHEA:22120"/>
        <dbReference type="ChEBI" id="CHEBI:30031"/>
        <dbReference type="ChEBI" id="CHEBI:37565"/>
        <dbReference type="ChEBI" id="CHEBI:43474"/>
        <dbReference type="ChEBI" id="CHEBI:57287"/>
        <dbReference type="ChEBI" id="CHEBI:57292"/>
        <dbReference type="ChEBI" id="CHEBI:58189"/>
    </reaction>
</comment>
<keyword evidence="1 5" id="KW-0816">Tricarboxylic acid cycle</keyword>
<dbReference type="InterPro" id="IPR016102">
    <property type="entry name" value="Succinyl-CoA_synth-like"/>
</dbReference>
<dbReference type="GO" id="GO:0006099">
    <property type="term" value="P:tricarboxylic acid cycle"/>
    <property type="evidence" value="ECO:0007669"/>
    <property type="project" value="UniProtKB-UniRule"/>
</dbReference>
<dbReference type="GO" id="GO:0000166">
    <property type="term" value="F:nucleotide binding"/>
    <property type="evidence" value="ECO:0007669"/>
    <property type="project" value="UniProtKB-KW"/>
</dbReference>
<dbReference type="PANTHER" id="PTHR11117:SF2">
    <property type="entry name" value="SUCCINATE--COA LIGASE [ADP_GDP-FORMING] SUBUNIT ALPHA, MITOCHONDRIAL"/>
    <property type="match status" value="1"/>
</dbReference>
<comment type="subunit">
    <text evidence="5 8">Heterotetramer of two alpha and two beta subunits.</text>
</comment>
<dbReference type="GO" id="GO:0009361">
    <property type="term" value="C:succinate-CoA ligase complex (ADP-forming)"/>
    <property type="evidence" value="ECO:0007669"/>
    <property type="project" value="TreeGrafter"/>
</dbReference>
<keyword evidence="2 5" id="KW-0436">Ligase</keyword>
<feature type="binding site" evidence="5">
    <location>
        <position position="43"/>
    </location>
    <ligand>
        <name>CoA</name>
        <dbReference type="ChEBI" id="CHEBI:57287"/>
    </ligand>
</feature>
<evidence type="ECO:0000313" key="10">
    <source>
        <dbReference type="EMBL" id="SLN22625.1"/>
    </source>
</evidence>
<dbReference type="Proteomes" id="UP000193207">
    <property type="component" value="Unassembled WGS sequence"/>
</dbReference>
<dbReference type="Pfam" id="PF00549">
    <property type="entry name" value="Ligase_CoA"/>
    <property type="match status" value="1"/>
</dbReference>
<comment type="caution">
    <text evidence="5">Lacks conserved residue(s) required for the propagation of feature annotation.</text>
</comment>